<name>A0A4V6PFP1_9BACT</name>
<organism evidence="2 3">
    <name type="scientific">Dyadobacter psychrotolerans</name>
    <dbReference type="NCBI Taxonomy" id="2541721"/>
    <lineage>
        <taxon>Bacteria</taxon>
        <taxon>Pseudomonadati</taxon>
        <taxon>Bacteroidota</taxon>
        <taxon>Cytophagia</taxon>
        <taxon>Cytophagales</taxon>
        <taxon>Spirosomataceae</taxon>
        <taxon>Dyadobacter</taxon>
    </lineage>
</organism>
<gene>
    <name evidence="2" type="ORF">E0F88_26810</name>
</gene>
<keyword evidence="1" id="KW-1133">Transmembrane helix</keyword>
<sequence length="186" mass="21265">MQSIIDYFNKPLLKVSLIFGLITGLSAFIFFLTLYVVGIAPLSNVRVMDMGVFAILIAGACWYYRKKFRNGFLHLWEALTIGYVVLCIAAIINGWLIFLFVSYVDPGVFADYISSNLQLLTDGRKTQLNYLSDNEFLEIFKRTQNDKPSILIKDEISKKLLIGIIPILIISLIFRKQDYGIYQNKS</sequence>
<feature type="transmembrane region" description="Helical" evidence="1">
    <location>
        <begin position="45"/>
        <end position="64"/>
    </location>
</feature>
<evidence type="ECO:0000313" key="2">
    <source>
        <dbReference type="EMBL" id="TDE11108.1"/>
    </source>
</evidence>
<comment type="caution">
    <text evidence="2">The sequence shown here is derived from an EMBL/GenBank/DDBJ whole genome shotgun (WGS) entry which is preliminary data.</text>
</comment>
<dbReference type="Proteomes" id="UP000294850">
    <property type="component" value="Unassembled WGS sequence"/>
</dbReference>
<dbReference type="RefSeq" id="WP_131961368.1">
    <property type="nucleotide sequence ID" value="NZ_SMFL01000013.1"/>
</dbReference>
<dbReference type="OrthoDB" id="963633at2"/>
<proteinExistence type="predicted"/>
<accession>A0A4V6PFP1</accession>
<dbReference type="EMBL" id="SMFL01000013">
    <property type="protein sequence ID" value="TDE11108.1"/>
    <property type="molecule type" value="Genomic_DNA"/>
</dbReference>
<protein>
    <submittedName>
        <fullName evidence="2">DUF4199 domain-containing protein</fullName>
    </submittedName>
</protein>
<dbReference type="AlphaFoldDB" id="A0A4V6PFP1"/>
<keyword evidence="1" id="KW-0812">Transmembrane</keyword>
<reference evidence="2 3" key="1">
    <citation type="submission" date="2019-03" db="EMBL/GenBank/DDBJ databases">
        <title>Dyadobacter AR-3-6 sp. nov., isolated from arctic soil.</title>
        <authorList>
            <person name="Chaudhary D.K."/>
        </authorList>
    </citation>
    <scope>NUCLEOTIDE SEQUENCE [LARGE SCALE GENOMIC DNA]</scope>
    <source>
        <strain evidence="2 3">AR-3-6</strain>
    </source>
</reference>
<dbReference type="InterPro" id="IPR025250">
    <property type="entry name" value="DUF4199"/>
</dbReference>
<keyword evidence="3" id="KW-1185">Reference proteome</keyword>
<evidence type="ECO:0000313" key="3">
    <source>
        <dbReference type="Proteomes" id="UP000294850"/>
    </source>
</evidence>
<feature type="transmembrane region" description="Helical" evidence="1">
    <location>
        <begin position="12"/>
        <end position="39"/>
    </location>
</feature>
<keyword evidence="1" id="KW-0472">Membrane</keyword>
<feature type="transmembrane region" description="Helical" evidence="1">
    <location>
        <begin position="156"/>
        <end position="174"/>
    </location>
</feature>
<evidence type="ECO:0000256" key="1">
    <source>
        <dbReference type="SAM" id="Phobius"/>
    </source>
</evidence>
<dbReference type="Pfam" id="PF13858">
    <property type="entry name" value="DUF4199"/>
    <property type="match status" value="1"/>
</dbReference>
<feature type="transmembrane region" description="Helical" evidence="1">
    <location>
        <begin position="76"/>
        <end position="101"/>
    </location>
</feature>